<dbReference type="PANTHER" id="PTHR45641">
    <property type="entry name" value="TETRATRICOPEPTIDE REPEAT PROTEIN (AFU_ORTHOLOGUE AFUA_6G03870)"/>
    <property type="match status" value="1"/>
</dbReference>
<dbReference type="InterPro" id="IPR000768">
    <property type="entry name" value="ART"/>
</dbReference>
<dbReference type="Proteomes" id="UP000682733">
    <property type="component" value="Unassembled WGS sequence"/>
</dbReference>
<evidence type="ECO:0000313" key="12">
    <source>
        <dbReference type="Proteomes" id="UP000677228"/>
    </source>
</evidence>
<evidence type="ECO:0000256" key="4">
    <source>
        <dbReference type="ARBA" id="ARBA00022695"/>
    </source>
</evidence>
<dbReference type="Proteomes" id="UP000677228">
    <property type="component" value="Unassembled WGS sequence"/>
</dbReference>
<keyword evidence="4" id="KW-0548">Nucleotidyltransferase</keyword>
<dbReference type="InterPro" id="IPR011990">
    <property type="entry name" value="TPR-like_helical_dom_sf"/>
</dbReference>
<evidence type="ECO:0000256" key="7">
    <source>
        <dbReference type="ARBA" id="ARBA00047597"/>
    </source>
</evidence>
<dbReference type="EMBL" id="CAJOBA010039029">
    <property type="protein sequence ID" value="CAF4070831.1"/>
    <property type="molecule type" value="Genomic_DNA"/>
</dbReference>
<evidence type="ECO:0000256" key="1">
    <source>
        <dbReference type="ARBA" id="ARBA00009558"/>
    </source>
</evidence>
<keyword evidence="9" id="KW-0520">NAD</keyword>
<dbReference type="Pfam" id="PF01129">
    <property type="entry name" value="ART"/>
    <property type="match status" value="1"/>
</dbReference>
<dbReference type="Gene3D" id="3.90.176.10">
    <property type="entry name" value="Toxin ADP-ribosyltransferase, Chain A, domain 1"/>
    <property type="match status" value="1"/>
</dbReference>
<dbReference type="Gene3D" id="1.25.40.10">
    <property type="entry name" value="Tetratricopeptide repeat domain"/>
    <property type="match status" value="3"/>
</dbReference>
<comment type="catalytic activity">
    <reaction evidence="7 9">
        <text>L-arginyl-[protein] + NAD(+) = N(omega)-(ADP-D-ribosyl)-L-arginyl-[protein] + nicotinamide + H(+)</text>
        <dbReference type="Rhea" id="RHEA:19149"/>
        <dbReference type="Rhea" id="RHEA-COMP:10532"/>
        <dbReference type="Rhea" id="RHEA-COMP:15087"/>
        <dbReference type="ChEBI" id="CHEBI:15378"/>
        <dbReference type="ChEBI" id="CHEBI:17154"/>
        <dbReference type="ChEBI" id="CHEBI:29965"/>
        <dbReference type="ChEBI" id="CHEBI:57540"/>
        <dbReference type="ChEBI" id="CHEBI:142554"/>
        <dbReference type="EC" id="2.4.2.31"/>
    </reaction>
</comment>
<evidence type="ECO:0000256" key="9">
    <source>
        <dbReference type="RuleBase" id="RU361228"/>
    </source>
</evidence>
<reference evidence="10" key="1">
    <citation type="submission" date="2021-02" db="EMBL/GenBank/DDBJ databases">
        <authorList>
            <person name="Nowell W R."/>
        </authorList>
    </citation>
    <scope>NUCLEOTIDE SEQUENCE</scope>
</reference>
<keyword evidence="3 9" id="KW-0808">Transferase</keyword>
<dbReference type="SUPFAM" id="SSF48452">
    <property type="entry name" value="TPR-like"/>
    <property type="match status" value="4"/>
</dbReference>
<dbReference type="EMBL" id="CAJNOK010017473">
    <property type="protein sequence ID" value="CAF1264557.1"/>
    <property type="molecule type" value="Genomic_DNA"/>
</dbReference>
<feature type="repeat" description="TPR" evidence="8">
    <location>
        <begin position="909"/>
        <end position="942"/>
    </location>
</feature>
<dbReference type="GO" id="GO:0106274">
    <property type="term" value="F:NAD+-protein-arginine ADP-ribosyltransferase activity"/>
    <property type="evidence" value="ECO:0007669"/>
    <property type="project" value="UniProtKB-EC"/>
</dbReference>
<comment type="similarity">
    <text evidence="1 9">Belongs to the Arg-specific ADP-ribosyltransferase family.</text>
</comment>
<keyword evidence="6 8" id="KW-0802">TPR repeat</keyword>
<feature type="repeat" description="TPR" evidence="8">
    <location>
        <begin position="866"/>
        <end position="899"/>
    </location>
</feature>
<dbReference type="PANTHER" id="PTHR45641:SF19">
    <property type="entry name" value="NEPHROCYSTIN-3"/>
    <property type="match status" value="1"/>
</dbReference>
<sequence>MAQKSSSVEHKSIITSTWKATKENFAELLSNLRIKPRPLSSLPFITSKLKLVTNIFAENDTAIQPLQISHHFDGITLIWFDPNIDLESEDTGWTQRELRKINDFVDFYKEEEQAVDHVNSAKHKKVLLVTSGHSASSILKKIAQLEQVASVFVFCAKPEEYQHLMIDFQKIVGIYSTQIELLNSIRLTIADCGKQLELLNSARQLDSAAPLPETTAELPPVSPNLEGITLMWFDPNIQLESDDTKRTKQELRKINDRIFFCTDVKLAVDYMKSIIDEKVLLVTSGHSADSILKQIDKLTQVDSIFIFCAKPEQYKDLKNTFQKIVGIYSAREELVKSIRLTINDCEKQLGLVNFYNAQRQKSTRDLSEESAGFLWFQLFKDVIVRMHSDEQAKEQLVEFCRNYYRGNNEQIAFIDEFHRDYTMKDAIKWYTKECFLYKIVNHALRIEDIEQLFTFRFFIVDLTQALTAEYEKIRVAGEDIVFLYRGQKMEIKELETLKRNVGQLTATNGYFSTTREKQVAKDFATKDFAAKVALRPNIFCVFYEIECNVKEVKTVIFADISAFSDFPTESEVLFGIGATFKIIFVTEEDPSLKLWRITLKVTDEGTEIARDYIKLNADTKPIYLFGELLLKMGKYDQSLKYFQNLPNTNQGLDRTTIDNDIGLAYFERGEFDQAFQIWKKTYDSLVNAEIPDESVAATLLSNMAMVYNQKGQYKKALEMRLQVLEIEEKKFGKESLKTAHTLGNIGSTYDYLEDHEQALIYFERSLISLQKLLPSDHLDIASSLRSIGNSHNAQKRYEKALEYYFKAFAIVQKVFGENGHPDMASNLDIIGHAHYGQGKFNDALDFMHKGLKMRQTLLPPDHTDIAISCINIGAVYFEQLLYEKALEFYFKALEILEKNFGEGGHQNVASIFHTVGLIYQKQTKLDDALNYFQKSLKIRQKILSPDHQDIAKSLLIIGDIYKNKSEYQLAFDFYLEALDILRRIFDIDENNAILDTLERIGEVCKCTNDSDYIKKFLEITDELLPKEQNLTAR</sequence>
<evidence type="ECO:0000313" key="10">
    <source>
        <dbReference type="EMBL" id="CAF1264557.1"/>
    </source>
</evidence>
<gene>
    <name evidence="10" type="ORF">OVA965_LOCUS26888</name>
    <name evidence="11" type="ORF">TMI583_LOCUS27629</name>
</gene>
<dbReference type="SUPFAM" id="SSF56399">
    <property type="entry name" value="ADP-ribosylation"/>
    <property type="match status" value="1"/>
</dbReference>
<dbReference type="SMART" id="SM00028">
    <property type="entry name" value="TPR"/>
    <property type="match status" value="8"/>
</dbReference>
<organism evidence="10 12">
    <name type="scientific">Didymodactylos carnosus</name>
    <dbReference type="NCBI Taxonomy" id="1234261"/>
    <lineage>
        <taxon>Eukaryota</taxon>
        <taxon>Metazoa</taxon>
        <taxon>Spiralia</taxon>
        <taxon>Gnathifera</taxon>
        <taxon>Rotifera</taxon>
        <taxon>Eurotatoria</taxon>
        <taxon>Bdelloidea</taxon>
        <taxon>Philodinida</taxon>
        <taxon>Philodinidae</taxon>
        <taxon>Didymodactylos</taxon>
    </lineage>
</organism>
<evidence type="ECO:0000256" key="3">
    <source>
        <dbReference type="ARBA" id="ARBA00022679"/>
    </source>
</evidence>
<keyword evidence="5" id="KW-0677">Repeat</keyword>
<keyword evidence="2 9" id="KW-0328">Glycosyltransferase</keyword>
<name>A0A8S2EMP6_9BILA</name>
<accession>A0A8S2EMP6</accession>
<dbReference type="AlphaFoldDB" id="A0A8S2EMP6"/>
<feature type="repeat" description="TPR" evidence="8">
    <location>
        <begin position="781"/>
        <end position="814"/>
    </location>
</feature>
<keyword evidence="9" id="KW-0521">NADP</keyword>
<evidence type="ECO:0000313" key="11">
    <source>
        <dbReference type="EMBL" id="CAF4070831.1"/>
    </source>
</evidence>
<evidence type="ECO:0000256" key="2">
    <source>
        <dbReference type="ARBA" id="ARBA00022676"/>
    </source>
</evidence>
<comment type="caution">
    <text evidence="10">The sequence shown here is derived from an EMBL/GenBank/DDBJ whole genome shotgun (WGS) entry which is preliminary data.</text>
</comment>
<evidence type="ECO:0000256" key="8">
    <source>
        <dbReference type="PROSITE-ProRule" id="PRU00339"/>
    </source>
</evidence>
<dbReference type="PROSITE" id="PS50005">
    <property type="entry name" value="TPR"/>
    <property type="match status" value="4"/>
</dbReference>
<proteinExistence type="inferred from homology"/>
<dbReference type="Pfam" id="PF13424">
    <property type="entry name" value="TPR_12"/>
    <property type="match status" value="3"/>
</dbReference>
<feature type="repeat" description="TPR" evidence="8">
    <location>
        <begin position="697"/>
        <end position="730"/>
    </location>
</feature>
<dbReference type="EC" id="2.4.2.31" evidence="9"/>
<protein>
    <recommendedName>
        <fullName evidence="9">NAD(P)(+)--arginine ADP-ribosyltransferase</fullName>
        <ecNumber evidence="9">2.4.2.31</ecNumber>
    </recommendedName>
    <alternativeName>
        <fullName evidence="9">Mono(ADP-ribosyl)transferase</fullName>
    </alternativeName>
</protein>
<evidence type="ECO:0000256" key="5">
    <source>
        <dbReference type="ARBA" id="ARBA00022737"/>
    </source>
</evidence>
<dbReference type="GO" id="GO:0016779">
    <property type="term" value="F:nucleotidyltransferase activity"/>
    <property type="evidence" value="ECO:0007669"/>
    <property type="project" value="UniProtKB-KW"/>
</dbReference>
<dbReference type="PROSITE" id="PS51996">
    <property type="entry name" value="TR_MART"/>
    <property type="match status" value="1"/>
</dbReference>
<dbReference type="InterPro" id="IPR019734">
    <property type="entry name" value="TPR_rpt"/>
</dbReference>
<evidence type="ECO:0000256" key="6">
    <source>
        <dbReference type="ARBA" id="ARBA00022803"/>
    </source>
</evidence>